<dbReference type="STRING" id="84724.SAMN04488564_112242"/>
<dbReference type="RefSeq" id="WP_177320788.1">
    <property type="nucleotide sequence ID" value="NZ_FOYL01000012.1"/>
</dbReference>
<feature type="domain" description="YcaO" evidence="1">
    <location>
        <begin position="65"/>
        <end position="370"/>
    </location>
</feature>
<dbReference type="GO" id="GO:0005840">
    <property type="term" value="C:ribosome"/>
    <property type="evidence" value="ECO:0007669"/>
    <property type="project" value="UniProtKB-KW"/>
</dbReference>
<dbReference type="PROSITE" id="PS51664">
    <property type="entry name" value="YCAO"/>
    <property type="match status" value="1"/>
</dbReference>
<keyword evidence="2" id="KW-0808">Transferase</keyword>
<name>A0A1I6FDS7_9PSEU</name>
<dbReference type="Gene3D" id="3.30.160.660">
    <property type="match status" value="1"/>
</dbReference>
<dbReference type="Proteomes" id="UP000198583">
    <property type="component" value="Unassembled WGS sequence"/>
</dbReference>
<gene>
    <name evidence="2" type="ORF">SAMN04488564_112242</name>
</gene>
<evidence type="ECO:0000313" key="3">
    <source>
        <dbReference type="Proteomes" id="UP000198583"/>
    </source>
</evidence>
<proteinExistence type="predicted"/>
<evidence type="ECO:0000313" key="2">
    <source>
        <dbReference type="EMBL" id="SFR28131.1"/>
    </source>
</evidence>
<dbReference type="InterPro" id="IPR003776">
    <property type="entry name" value="YcaO-like_dom"/>
</dbReference>
<evidence type="ECO:0000259" key="1">
    <source>
        <dbReference type="PROSITE" id="PS51664"/>
    </source>
</evidence>
<keyword evidence="3" id="KW-1185">Reference proteome</keyword>
<organism evidence="2 3">
    <name type="scientific">Lentzea waywayandensis</name>
    <dbReference type="NCBI Taxonomy" id="84724"/>
    <lineage>
        <taxon>Bacteria</taxon>
        <taxon>Bacillati</taxon>
        <taxon>Actinomycetota</taxon>
        <taxon>Actinomycetes</taxon>
        <taxon>Pseudonocardiales</taxon>
        <taxon>Pseudonocardiaceae</taxon>
        <taxon>Lentzea</taxon>
    </lineage>
</organism>
<reference evidence="3" key="1">
    <citation type="submission" date="2016-10" db="EMBL/GenBank/DDBJ databases">
        <authorList>
            <person name="Varghese N."/>
            <person name="Submissions S."/>
        </authorList>
    </citation>
    <scope>NUCLEOTIDE SEQUENCE [LARGE SCALE GENOMIC DNA]</scope>
    <source>
        <strain evidence="3">DSM 44232</strain>
    </source>
</reference>
<dbReference type="Pfam" id="PF02624">
    <property type="entry name" value="YcaO"/>
    <property type="match status" value="1"/>
</dbReference>
<accession>A0A1I6FDS7</accession>
<dbReference type="EMBL" id="FOYL01000012">
    <property type="protein sequence ID" value="SFR28131.1"/>
    <property type="molecule type" value="Genomic_DNA"/>
</dbReference>
<dbReference type="AlphaFoldDB" id="A0A1I6FDS7"/>
<dbReference type="GO" id="GO:0016740">
    <property type="term" value="F:transferase activity"/>
    <property type="evidence" value="ECO:0007669"/>
    <property type="project" value="UniProtKB-KW"/>
</dbReference>
<protein>
    <submittedName>
        <fullName evidence="2">Ribosomal protein S12 methylthiotransferase accessory factor</fullName>
    </submittedName>
</protein>
<keyword evidence="2" id="KW-0687">Ribonucleoprotein</keyword>
<sequence>MPEAIAYRTGAYRAVDPARTWQRVEPALERFGITRVADITRLDEIGLPVHVAYRPAGLAYAVSMGFGVTVPHSRVSAVMESIEAWHAENLRLPVVARAPAAALDLGYDVRGLILASRSPLTSQVVLDWASGYGLLTGREILAPVDSIRLDGTEPRDWATVLFRATSEGLATGNTEAEAVLHGLLELIERASLVGRHTRPGRYVDPGTCDDPVTSQIYAALRAAECTVAVRDVTGPTGLPCYTATIWSCDVPMRCAGFACHLNPEIALGRALGEAVLTRLAAISGARDDIDGVAYREMAEPVVPAALADVRDHDGWVDDGDLRSVIRHCASLVAAATGFEPFAVRLTHEDIGIPAVKVFTPGLRNLGQASS</sequence>
<keyword evidence="2" id="KW-0689">Ribosomal protein</keyword>
<dbReference type="PANTHER" id="PTHR37809">
    <property type="entry name" value="RIBOSOMAL PROTEIN S12 METHYLTHIOTRANSFERASE ACCESSORY FACTOR YCAO"/>
    <property type="match status" value="1"/>
</dbReference>
<dbReference type="PANTHER" id="PTHR37809:SF1">
    <property type="entry name" value="RIBOSOMAL PROTEIN S12 METHYLTHIOTRANSFERASE ACCESSORY FACTOR YCAO"/>
    <property type="match status" value="1"/>
</dbReference>
<dbReference type="NCBIfam" id="TIGR00702">
    <property type="entry name" value="YcaO-type kinase domain"/>
    <property type="match status" value="1"/>
</dbReference>